<name>A0ABW2AG93_9MICO</name>
<dbReference type="Proteomes" id="UP001596298">
    <property type="component" value="Unassembled WGS sequence"/>
</dbReference>
<gene>
    <name evidence="1" type="ORF">ACFQDH_11750</name>
</gene>
<evidence type="ECO:0008006" key="3">
    <source>
        <dbReference type="Google" id="ProtNLM"/>
    </source>
</evidence>
<dbReference type="Gene3D" id="1.10.1510.10">
    <property type="entry name" value="Uncharacterised protein YqeY/AIM41 PF09424, N-terminal domain"/>
    <property type="match status" value="1"/>
</dbReference>
<protein>
    <recommendedName>
        <fullName evidence="3">GatB/YqeY domain-containing protein</fullName>
    </recommendedName>
</protein>
<comment type="caution">
    <text evidence="1">The sequence shown here is derived from an EMBL/GenBank/DDBJ whole genome shotgun (WGS) entry which is preliminary data.</text>
</comment>
<organism evidence="1 2">
    <name type="scientific">Flexivirga alba</name>
    <dbReference type="NCBI Taxonomy" id="702742"/>
    <lineage>
        <taxon>Bacteria</taxon>
        <taxon>Bacillati</taxon>
        <taxon>Actinomycetota</taxon>
        <taxon>Actinomycetes</taxon>
        <taxon>Micrococcales</taxon>
        <taxon>Dermacoccaceae</taxon>
        <taxon>Flexivirga</taxon>
    </lineage>
</organism>
<evidence type="ECO:0000313" key="1">
    <source>
        <dbReference type="EMBL" id="MFC6705924.1"/>
    </source>
</evidence>
<dbReference type="EMBL" id="JBHSWH010000001">
    <property type="protein sequence ID" value="MFC6705924.1"/>
    <property type="molecule type" value="Genomic_DNA"/>
</dbReference>
<sequence>MNATELRDVLRADLKTALRARDRTSMSALRSALSAIDNAESVPTDARAGAIEDASVGVGTTEATRRELSAADLRGILQQEVDERETAATECDRQAPERAEQLRAEAAVVAAYASNVV</sequence>
<evidence type="ECO:0000313" key="2">
    <source>
        <dbReference type="Proteomes" id="UP001596298"/>
    </source>
</evidence>
<proteinExistence type="predicted"/>
<accession>A0ABW2AG93</accession>
<dbReference type="InterPro" id="IPR042184">
    <property type="entry name" value="YqeY/Aim41_N"/>
</dbReference>
<keyword evidence="2" id="KW-1185">Reference proteome</keyword>
<dbReference type="RefSeq" id="WP_382401502.1">
    <property type="nucleotide sequence ID" value="NZ_JBHSWH010000001.1"/>
</dbReference>
<reference evidence="2" key="1">
    <citation type="journal article" date="2019" name="Int. J. Syst. Evol. Microbiol.">
        <title>The Global Catalogue of Microorganisms (GCM) 10K type strain sequencing project: providing services to taxonomists for standard genome sequencing and annotation.</title>
        <authorList>
            <consortium name="The Broad Institute Genomics Platform"/>
            <consortium name="The Broad Institute Genome Sequencing Center for Infectious Disease"/>
            <person name="Wu L."/>
            <person name="Ma J."/>
        </authorList>
    </citation>
    <scope>NUCLEOTIDE SEQUENCE [LARGE SCALE GENOMIC DNA]</scope>
    <source>
        <strain evidence="2">CCUG 58127</strain>
    </source>
</reference>